<evidence type="ECO:0000313" key="4">
    <source>
        <dbReference type="EMBL" id="EDX12058.1"/>
    </source>
</evidence>
<dbReference type="GO" id="GO:0005829">
    <property type="term" value="C:cytosol"/>
    <property type="evidence" value="ECO:0007669"/>
    <property type="project" value="GOC"/>
</dbReference>
<evidence type="ECO:0000313" key="5">
    <source>
        <dbReference type="Proteomes" id="UP000000304"/>
    </source>
</evidence>
<gene>
    <name evidence="4" type="primary">Dsim\GD19437</name>
    <name evidence="4" type="ORF">Dsim_GD19437</name>
</gene>
<dbReference type="GO" id="GO:0008104">
    <property type="term" value="P:intracellular protein localization"/>
    <property type="evidence" value="ECO:0007669"/>
    <property type="project" value="TreeGrafter"/>
</dbReference>
<dbReference type="HOGENOM" id="CLU_484504_0_0_1"/>
<dbReference type="GO" id="GO:0005794">
    <property type="term" value="C:Golgi apparatus"/>
    <property type="evidence" value="ECO:0007669"/>
    <property type="project" value="TreeGrafter"/>
</dbReference>
<dbReference type="GO" id="GO:0042147">
    <property type="term" value="P:retrograde transport, endosome to Golgi"/>
    <property type="evidence" value="ECO:0007669"/>
    <property type="project" value="EnsemblMetazoa"/>
</dbReference>
<evidence type="ECO:0000256" key="2">
    <source>
        <dbReference type="ARBA" id="ARBA00022737"/>
    </source>
</evidence>
<accession>B4R0D3</accession>
<organism evidence="4 5">
    <name type="scientific">Drosophila simulans</name>
    <name type="common">Fruit fly</name>
    <dbReference type="NCBI Taxonomy" id="7240"/>
    <lineage>
        <taxon>Eukaryota</taxon>
        <taxon>Metazoa</taxon>
        <taxon>Ecdysozoa</taxon>
        <taxon>Arthropoda</taxon>
        <taxon>Hexapoda</taxon>
        <taxon>Insecta</taxon>
        <taxon>Pterygota</taxon>
        <taxon>Neoptera</taxon>
        <taxon>Endopterygota</taxon>
        <taxon>Diptera</taxon>
        <taxon>Brachycera</taxon>
        <taxon>Muscomorpha</taxon>
        <taxon>Ephydroidea</taxon>
        <taxon>Drosophilidae</taxon>
        <taxon>Drosophila</taxon>
        <taxon>Sophophora</taxon>
    </lineage>
</organism>
<dbReference type="GO" id="GO:0006897">
    <property type="term" value="P:endocytosis"/>
    <property type="evidence" value="ECO:0007669"/>
    <property type="project" value="TreeGrafter"/>
</dbReference>
<dbReference type="InterPro" id="IPR016024">
    <property type="entry name" value="ARM-type_fold"/>
</dbReference>
<dbReference type="Gene3D" id="1.25.10.10">
    <property type="entry name" value="Leucine-rich Repeat Variant"/>
    <property type="match status" value="1"/>
</dbReference>
<protein>
    <recommendedName>
        <fullName evidence="3">HEAT repeat-containing protein 5A</fullName>
    </recommendedName>
</protein>
<dbReference type="AlphaFoldDB" id="B4R0D3"/>
<sequence>MENLNFARTPQFLRKVISEARRSFINSDHFSASSARGRSETEEDAISEMELAHTLTLNEDALKQLPEHKRPVFELEWLRYLEKALPLVSKAEIKASQKKLVQQLSERIQGAPGPPIRKLIASALATLFSVGDTFMLFDTVNACNDILKNKDDSPSYLPTKLAAICVLGSMYEKLGRMMGRTHEDTVQILIRTLRNAESQARIEIMHTLEKVSAGMGTAIANVHKDIYKAAKHCLLDRVMAVRVAAARCILKMIYSAPFLYQTELESLGTLCFRAFDGSNYEVRCAVAQLLGTLLAYTQQLAEAATSKKKQGQAVAIQAAKGATQRLVSLDEALGILMSGFLRGGASFLKGTGEIIKGSSGVNREVRVGVTHAYVVFVQFMGSVWLERQLSTFLAHVLDLVANPKAACSHVDAVYSRKCISFILRSTIGKMLGEKAQSAACKELVHLVAKQMNSIDFNPENAKDSNQETLFSQHLLVCALQELSSLLIGLGTTAQNLLGDQSLQAIDATCAVLVHPCAAARLAAAWCLRCACVAVPGQITPLIDRFVEGHRADAILARSNGRI</sequence>
<dbReference type="STRING" id="7240.B4R0D3"/>
<keyword evidence="5" id="KW-1185">Reference proteome</keyword>
<dbReference type="PANTHER" id="PTHR21663:SF0">
    <property type="entry name" value="HEAT REPEAT-CONTAINING PROTEIN 5B"/>
    <property type="match status" value="1"/>
</dbReference>
<evidence type="ECO:0000256" key="1">
    <source>
        <dbReference type="ARBA" id="ARBA00008304"/>
    </source>
</evidence>
<dbReference type="InterPro" id="IPR040108">
    <property type="entry name" value="Laa1/Sip1/HEATR5"/>
</dbReference>
<dbReference type="InterPro" id="IPR011989">
    <property type="entry name" value="ARM-like"/>
</dbReference>
<dbReference type="GO" id="GO:0016020">
    <property type="term" value="C:membrane"/>
    <property type="evidence" value="ECO:0007669"/>
    <property type="project" value="TreeGrafter"/>
</dbReference>
<name>B4R0D3_DROSI</name>
<dbReference type="GO" id="GO:0030139">
    <property type="term" value="C:endocytic vesicle"/>
    <property type="evidence" value="ECO:0007669"/>
    <property type="project" value="TreeGrafter"/>
</dbReference>
<dbReference type="FunFam" id="1.25.10.10:FF:000098">
    <property type="entry name" value="HEAT repeat-containing protein 5A isoform X2"/>
    <property type="match status" value="1"/>
</dbReference>
<dbReference type="Proteomes" id="UP000000304">
    <property type="component" value="Chromosome 3R"/>
</dbReference>
<reference evidence="4 5" key="1">
    <citation type="journal article" date="2007" name="Nature">
        <title>Evolution of genes and genomes on the Drosophila phylogeny.</title>
        <authorList>
            <consortium name="Drosophila 12 Genomes Consortium"/>
            <person name="Clark A.G."/>
            <person name="Eisen M.B."/>
            <person name="Smith D.R."/>
            <person name="Bergman C.M."/>
            <person name="Oliver B."/>
            <person name="Markow T.A."/>
            <person name="Kaufman T.C."/>
            <person name="Kellis M."/>
            <person name="Gelbart W."/>
            <person name="Iyer V.N."/>
            <person name="Pollard D.A."/>
            <person name="Sackton T.B."/>
            <person name="Larracuente A.M."/>
            <person name="Singh N.D."/>
            <person name="Abad J.P."/>
            <person name="Abt D.N."/>
            <person name="Adryan B."/>
            <person name="Aguade M."/>
            <person name="Akashi H."/>
            <person name="Anderson W.W."/>
            <person name="Aquadro C.F."/>
            <person name="Ardell D.H."/>
            <person name="Arguello R."/>
            <person name="Artieri C.G."/>
            <person name="Barbash D.A."/>
            <person name="Barker D."/>
            <person name="Barsanti P."/>
            <person name="Batterham P."/>
            <person name="Batzoglou S."/>
            <person name="Begun D."/>
            <person name="Bhutkar A."/>
            <person name="Blanco E."/>
            <person name="Bosak S.A."/>
            <person name="Bradley R.K."/>
            <person name="Brand A.D."/>
            <person name="Brent M.R."/>
            <person name="Brooks A.N."/>
            <person name="Brown R.H."/>
            <person name="Butlin R.K."/>
            <person name="Caggese C."/>
            <person name="Calvi B.R."/>
            <person name="Bernardo de Carvalho A."/>
            <person name="Caspi A."/>
            <person name="Castrezana S."/>
            <person name="Celniker S.E."/>
            <person name="Chang J.L."/>
            <person name="Chapple C."/>
            <person name="Chatterji S."/>
            <person name="Chinwalla A."/>
            <person name="Civetta A."/>
            <person name="Clifton S.W."/>
            <person name="Comeron J.M."/>
            <person name="Costello J.C."/>
            <person name="Coyne J.A."/>
            <person name="Daub J."/>
            <person name="David R.G."/>
            <person name="Delcher A.L."/>
            <person name="Delehaunty K."/>
            <person name="Do C.B."/>
            <person name="Ebling H."/>
            <person name="Edwards K."/>
            <person name="Eickbush T."/>
            <person name="Evans J.D."/>
            <person name="Filipski A."/>
            <person name="Findeiss S."/>
            <person name="Freyhult E."/>
            <person name="Fulton L."/>
            <person name="Fulton R."/>
            <person name="Garcia A.C."/>
            <person name="Gardiner A."/>
            <person name="Garfield D.A."/>
            <person name="Garvin B.E."/>
            <person name="Gibson G."/>
            <person name="Gilbert D."/>
            <person name="Gnerre S."/>
            <person name="Godfrey J."/>
            <person name="Good R."/>
            <person name="Gotea V."/>
            <person name="Gravely B."/>
            <person name="Greenberg A.J."/>
            <person name="Griffiths-Jones S."/>
            <person name="Gross S."/>
            <person name="Guigo R."/>
            <person name="Gustafson E.A."/>
            <person name="Haerty W."/>
            <person name="Hahn M.W."/>
            <person name="Halligan D.L."/>
            <person name="Halpern A.L."/>
            <person name="Halter G.M."/>
            <person name="Han M.V."/>
            <person name="Heger A."/>
            <person name="Hillier L."/>
            <person name="Hinrichs A.S."/>
            <person name="Holmes I."/>
            <person name="Hoskins R.A."/>
            <person name="Hubisz M.J."/>
            <person name="Hultmark D."/>
            <person name="Huntley M.A."/>
            <person name="Jaffe D.B."/>
            <person name="Jagadeeshan S."/>
            <person name="Jeck W.R."/>
            <person name="Johnson J."/>
            <person name="Jones C.D."/>
            <person name="Jordan W.C."/>
            <person name="Karpen G.H."/>
            <person name="Kataoka E."/>
            <person name="Keightley P.D."/>
            <person name="Kheradpour P."/>
            <person name="Kirkness E.F."/>
            <person name="Koerich L.B."/>
            <person name="Kristiansen K."/>
            <person name="Kudrna D."/>
            <person name="Kulathinal R.J."/>
            <person name="Kumar S."/>
            <person name="Kwok R."/>
            <person name="Lander E."/>
            <person name="Langley C.H."/>
            <person name="Lapoint R."/>
            <person name="Lazzaro B.P."/>
            <person name="Lee S.J."/>
            <person name="Levesque L."/>
            <person name="Li R."/>
            <person name="Lin C.F."/>
            <person name="Lin M.F."/>
            <person name="Lindblad-Toh K."/>
            <person name="Llopart A."/>
            <person name="Long M."/>
            <person name="Low L."/>
            <person name="Lozovsky E."/>
            <person name="Lu J."/>
            <person name="Luo M."/>
            <person name="Machado C.A."/>
            <person name="Makalowski W."/>
            <person name="Marzo M."/>
            <person name="Matsuda M."/>
            <person name="Matzkin L."/>
            <person name="McAllister B."/>
            <person name="McBride C.S."/>
            <person name="McKernan B."/>
            <person name="McKernan K."/>
            <person name="Mendez-Lago M."/>
            <person name="Minx P."/>
            <person name="Mollenhauer M.U."/>
            <person name="Montooth K."/>
            <person name="Mount S.M."/>
            <person name="Mu X."/>
            <person name="Myers E."/>
            <person name="Negre B."/>
            <person name="Newfeld S."/>
            <person name="Nielsen R."/>
            <person name="Noor M.A."/>
            <person name="O'Grady P."/>
            <person name="Pachter L."/>
            <person name="Papaceit M."/>
            <person name="Parisi M.J."/>
            <person name="Parisi M."/>
            <person name="Parts L."/>
            <person name="Pedersen J.S."/>
            <person name="Pesole G."/>
            <person name="Phillippy A.M."/>
            <person name="Ponting C.P."/>
            <person name="Pop M."/>
            <person name="Porcelli D."/>
            <person name="Powell J.R."/>
            <person name="Prohaska S."/>
            <person name="Pruitt K."/>
            <person name="Puig M."/>
            <person name="Quesneville H."/>
            <person name="Ram K.R."/>
            <person name="Rand D."/>
            <person name="Rasmussen M.D."/>
            <person name="Reed L.K."/>
            <person name="Reenan R."/>
            <person name="Reily A."/>
            <person name="Remington K.A."/>
            <person name="Rieger T.T."/>
            <person name="Ritchie M.G."/>
            <person name="Robin C."/>
            <person name="Rogers Y.H."/>
            <person name="Rohde C."/>
            <person name="Rozas J."/>
            <person name="Rubenfield M.J."/>
            <person name="Ruiz A."/>
            <person name="Russo S."/>
            <person name="Salzberg S.L."/>
            <person name="Sanchez-Gracia A."/>
            <person name="Saranga D.J."/>
            <person name="Sato H."/>
            <person name="Schaeffer S.W."/>
            <person name="Schatz M.C."/>
            <person name="Schlenke T."/>
            <person name="Schwartz R."/>
            <person name="Segarra C."/>
            <person name="Singh R.S."/>
            <person name="Sirot L."/>
            <person name="Sirota M."/>
            <person name="Sisneros N.B."/>
            <person name="Smith C.D."/>
            <person name="Smith T.F."/>
            <person name="Spieth J."/>
            <person name="Stage D.E."/>
            <person name="Stark A."/>
            <person name="Stephan W."/>
            <person name="Strausberg R.L."/>
            <person name="Strempel S."/>
            <person name="Sturgill D."/>
            <person name="Sutton G."/>
            <person name="Sutton G.G."/>
            <person name="Tao W."/>
            <person name="Teichmann S."/>
            <person name="Tobari Y.N."/>
            <person name="Tomimura Y."/>
            <person name="Tsolas J.M."/>
            <person name="Valente V.L."/>
            <person name="Venter E."/>
            <person name="Venter J.C."/>
            <person name="Vicario S."/>
            <person name="Vieira F.G."/>
            <person name="Vilella A.J."/>
            <person name="Villasante A."/>
            <person name="Walenz B."/>
            <person name="Wang J."/>
            <person name="Wasserman M."/>
            <person name="Watts T."/>
            <person name="Wilson D."/>
            <person name="Wilson R.K."/>
            <person name="Wing R.A."/>
            <person name="Wolfner M.F."/>
            <person name="Wong A."/>
            <person name="Wong G.K."/>
            <person name="Wu C.I."/>
            <person name="Wu G."/>
            <person name="Yamamoto D."/>
            <person name="Yang H.P."/>
            <person name="Yang S.P."/>
            <person name="Yorke J.A."/>
            <person name="Yoshida K."/>
            <person name="Zdobnov E."/>
            <person name="Zhang P."/>
            <person name="Zhang Y."/>
            <person name="Zimin A.V."/>
            <person name="Baldwin J."/>
            <person name="Abdouelleil A."/>
            <person name="Abdulkadir J."/>
            <person name="Abebe A."/>
            <person name="Abera B."/>
            <person name="Abreu J."/>
            <person name="Acer S.C."/>
            <person name="Aftuck L."/>
            <person name="Alexander A."/>
            <person name="An P."/>
            <person name="Anderson E."/>
            <person name="Anderson S."/>
            <person name="Arachi H."/>
            <person name="Azer M."/>
            <person name="Bachantsang P."/>
            <person name="Barry A."/>
            <person name="Bayul T."/>
            <person name="Berlin A."/>
            <person name="Bessette D."/>
            <person name="Bloom T."/>
            <person name="Blye J."/>
            <person name="Boguslavskiy L."/>
            <person name="Bonnet C."/>
            <person name="Boukhgalter B."/>
            <person name="Bourzgui I."/>
            <person name="Brown A."/>
            <person name="Cahill P."/>
            <person name="Channer S."/>
            <person name="Cheshatsang Y."/>
            <person name="Chuda L."/>
            <person name="Citroen M."/>
            <person name="Collymore A."/>
            <person name="Cooke P."/>
            <person name="Costello M."/>
            <person name="D'Aco K."/>
            <person name="Daza R."/>
            <person name="De Haan G."/>
            <person name="DeGray S."/>
            <person name="DeMaso C."/>
            <person name="Dhargay N."/>
            <person name="Dooley K."/>
            <person name="Dooley E."/>
            <person name="Doricent M."/>
            <person name="Dorje P."/>
            <person name="Dorjee K."/>
            <person name="Dupes A."/>
            <person name="Elong R."/>
            <person name="Falk J."/>
            <person name="Farina A."/>
            <person name="Faro S."/>
            <person name="Ferguson D."/>
            <person name="Fisher S."/>
            <person name="Foley C.D."/>
            <person name="Franke A."/>
            <person name="Friedrich D."/>
            <person name="Gadbois L."/>
            <person name="Gearin G."/>
            <person name="Gearin C.R."/>
            <person name="Giannoukos G."/>
            <person name="Goode T."/>
            <person name="Graham J."/>
            <person name="Grandbois E."/>
            <person name="Grewal S."/>
            <person name="Gyaltsen K."/>
            <person name="Hafez N."/>
            <person name="Hagos B."/>
            <person name="Hall J."/>
            <person name="Henson C."/>
            <person name="Hollinger A."/>
            <person name="Honan T."/>
            <person name="Huard M.D."/>
            <person name="Hughes L."/>
            <person name="Hurhula B."/>
            <person name="Husby M.E."/>
            <person name="Kamat A."/>
            <person name="Kanga B."/>
            <person name="Kashin S."/>
            <person name="Khazanovich D."/>
            <person name="Kisner P."/>
            <person name="Lance K."/>
            <person name="Lara M."/>
            <person name="Lee W."/>
            <person name="Lennon N."/>
            <person name="Letendre F."/>
            <person name="LeVine R."/>
            <person name="Lipovsky A."/>
            <person name="Liu X."/>
            <person name="Liu J."/>
            <person name="Liu S."/>
            <person name="Lokyitsang T."/>
            <person name="Lokyitsang Y."/>
            <person name="Lubonja R."/>
            <person name="Lui A."/>
            <person name="MacDonald P."/>
            <person name="Magnisalis V."/>
            <person name="Maru K."/>
            <person name="Matthews C."/>
            <person name="McCusker W."/>
            <person name="McDonough S."/>
            <person name="Mehta T."/>
            <person name="Meldrim J."/>
            <person name="Meneus L."/>
            <person name="Mihai O."/>
            <person name="Mihalev A."/>
            <person name="Mihova T."/>
            <person name="Mittelman R."/>
            <person name="Mlenga V."/>
            <person name="Montmayeur A."/>
            <person name="Mulrain L."/>
            <person name="Navidi A."/>
            <person name="Naylor J."/>
            <person name="Negash T."/>
            <person name="Nguyen T."/>
            <person name="Nguyen N."/>
            <person name="Nicol R."/>
            <person name="Norbu C."/>
            <person name="Norbu N."/>
            <person name="Novod N."/>
            <person name="O'Neill B."/>
            <person name="Osman S."/>
            <person name="Markiewicz E."/>
            <person name="Oyono O.L."/>
            <person name="Patti C."/>
            <person name="Phunkhang P."/>
            <person name="Pierre F."/>
            <person name="Priest M."/>
            <person name="Raghuraman S."/>
            <person name="Rege F."/>
            <person name="Reyes R."/>
            <person name="Rise C."/>
            <person name="Rogov P."/>
            <person name="Ross K."/>
            <person name="Ryan E."/>
            <person name="Settipalli S."/>
            <person name="Shea T."/>
            <person name="Sherpa N."/>
            <person name="Shi L."/>
            <person name="Shih D."/>
            <person name="Sparrow T."/>
            <person name="Spaulding J."/>
            <person name="Stalker J."/>
            <person name="Stange-Thomann N."/>
            <person name="Stavropoulos S."/>
            <person name="Stone C."/>
            <person name="Strader C."/>
            <person name="Tesfaye S."/>
            <person name="Thomson T."/>
            <person name="Thoulutsang Y."/>
            <person name="Thoulutsang D."/>
            <person name="Topham K."/>
            <person name="Topping I."/>
            <person name="Tsamla T."/>
            <person name="Vassiliev H."/>
            <person name="Vo A."/>
            <person name="Wangchuk T."/>
            <person name="Wangdi T."/>
            <person name="Weiand M."/>
            <person name="Wilkinson J."/>
            <person name="Wilson A."/>
            <person name="Yadav S."/>
            <person name="Young G."/>
            <person name="Yu Q."/>
            <person name="Zembek L."/>
            <person name="Zhong D."/>
            <person name="Zimmer A."/>
            <person name="Zwirko Z."/>
            <person name="Jaffe D.B."/>
            <person name="Alvarez P."/>
            <person name="Brockman W."/>
            <person name="Butler J."/>
            <person name="Chin C."/>
            <person name="Gnerre S."/>
            <person name="Grabherr M."/>
            <person name="Kleber M."/>
            <person name="Mauceli E."/>
            <person name="MacCallum I."/>
        </authorList>
    </citation>
    <scope>NUCLEOTIDE SEQUENCE [LARGE SCALE GENOMIC DNA]</scope>
    <source>
        <strain evidence="5">white501</strain>
    </source>
</reference>
<dbReference type="PANTHER" id="PTHR21663">
    <property type="entry name" value="HYPOTHETICAL HEAT DOMAIN-CONTAINING"/>
    <property type="match status" value="1"/>
</dbReference>
<evidence type="ECO:0000256" key="3">
    <source>
        <dbReference type="ARBA" id="ARBA00070811"/>
    </source>
</evidence>
<comment type="similarity">
    <text evidence="1">Belongs to the HEATR5 family.</text>
</comment>
<dbReference type="EMBL" id="CM000364">
    <property type="protein sequence ID" value="EDX12058.1"/>
    <property type="molecule type" value="Genomic_DNA"/>
</dbReference>
<dbReference type="OMA" id="GITHAYI"/>
<proteinExistence type="inferred from homology"/>
<keyword evidence="2" id="KW-0677">Repeat</keyword>
<dbReference type="GO" id="GO:0060090">
    <property type="term" value="F:molecular adaptor activity"/>
    <property type="evidence" value="ECO:0007669"/>
    <property type="project" value="EnsemblMetazoa"/>
</dbReference>
<dbReference type="SUPFAM" id="SSF48371">
    <property type="entry name" value="ARM repeat"/>
    <property type="match status" value="1"/>
</dbReference>
<dbReference type="OrthoDB" id="192608at2759"/>